<evidence type="ECO:0000313" key="5">
    <source>
        <dbReference type="EMBL" id="QHS61916.1"/>
    </source>
</evidence>
<evidence type="ECO:0000256" key="4">
    <source>
        <dbReference type="ARBA" id="ARBA00023239"/>
    </source>
</evidence>
<keyword evidence="4 5" id="KW-0456">Lyase</keyword>
<name>A0A6B9ZIM9_9BACT</name>
<dbReference type="InterPro" id="IPR036428">
    <property type="entry name" value="PCD_sf"/>
</dbReference>
<dbReference type="Gene3D" id="3.30.1360.20">
    <property type="entry name" value="Transcriptional coactivator/pterin dehydratase"/>
    <property type="match status" value="1"/>
</dbReference>
<keyword evidence="6" id="KW-1185">Reference proteome</keyword>
<evidence type="ECO:0000313" key="6">
    <source>
        <dbReference type="Proteomes" id="UP000476411"/>
    </source>
</evidence>
<protein>
    <recommendedName>
        <fullName evidence="3">4a-hydroxytetrahydrobiopterin dehydratase</fullName>
        <ecNumber evidence="3">4.2.1.96</ecNumber>
    </recommendedName>
</protein>
<dbReference type="RefSeq" id="WP_162333575.1">
    <property type="nucleotide sequence ID" value="NZ_CP048113.1"/>
</dbReference>
<dbReference type="GO" id="GO:0008124">
    <property type="term" value="F:4-alpha-hydroxytetrahydrobiopterin dehydratase activity"/>
    <property type="evidence" value="ECO:0007669"/>
    <property type="project" value="UniProtKB-EC"/>
</dbReference>
<evidence type="ECO:0000256" key="2">
    <source>
        <dbReference type="ARBA" id="ARBA00006472"/>
    </source>
</evidence>
<gene>
    <name evidence="5" type="ORF">GWR21_20600</name>
</gene>
<dbReference type="NCBIfam" id="NF002018">
    <property type="entry name" value="PRK00823.1-3"/>
    <property type="match status" value="1"/>
</dbReference>
<dbReference type="AlphaFoldDB" id="A0A6B9ZIM9"/>
<accession>A0A6B9ZIM9</accession>
<dbReference type="EC" id="4.2.1.96" evidence="3"/>
<dbReference type="SUPFAM" id="SSF55248">
    <property type="entry name" value="PCD-like"/>
    <property type="match status" value="1"/>
</dbReference>
<dbReference type="Proteomes" id="UP000476411">
    <property type="component" value="Chromosome"/>
</dbReference>
<dbReference type="EMBL" id="CP048113">
    <property type="protein sequence ID" value="QHS61916.1"/>
    <property type="molecule type" value="Genomic_DNA"/>
</dbReference>
<dbReference type="CDD" id="cd00914">
    <property type="entry name" value="PCD_DCoH_subfamily_b"/>
    <property type="match status" value="1"/>
</dbReference>
<dbReference type="KEGG" id="chih:GWR21_20600"/>
<dbReference type="PANTHER" id="PTHR12599">
    <property type="entry name" value="PTERIN-4-ALPHA-CARBINOLAMINE DEHYDRATASE"/>
    <property type="match status" value="1"/>
</dbReference>
<reference evidence="5 6" key="1">
    <citation type="submission" date="2020-01" db="EMBL/GenBank/DDBJ databases">
        <title>Complete genome sequence of Chitinophaga sp. H33E-04 isolated from quinoa roots.</title>
        <authorList>
            <person name="Weon H.-Y."/>
            <person name="Lee S.A."/>
        </authorList>
    </citation>
    <scope>NUCLEOTIDE SEQUENCE [LARGE SCALE GENOMIC DNA]</scope>
    <source>
        <strain evidence="5 6">H33E-04</strain>
    </source>
</reference>
<dbReference type="Pfam" id="PF01329">
    <property type="entry name" value="Pterin_4a"/>
    <property type="match status" value="1"/>
</dbReference>
<evidence type="ECO:0000256" key="1">
    <source>
        <dbReference type="ARBA" id="ARBA00001554"/>
    </source>
</evidence>
<dbReference type="GO" id="GO:0006729">
    <property type="term" value="P:tetrahydrobiopterin biosynthetic process"/>
    <property type="evidence" value="ECO:0007669"/>
    <property type="project" value="InterPro"/>
</dbReference>
<organism evidence="5 6">
    <name type="scientific">Chitinophaga agri</name>
    <dbReference type="NCBI Taxonomy" id="2703787"/>
    <lineage>
        <taxon>Bacteria</taxon>
        <taxon>Pseudomonadati</taxon>
        <taxon>Bacteroidota</taxon>
        <taxon>Chitinophagia</taxon>
        <taxon>Chitinophagales</taxon>
        <taxon>Chitinophagaceae</taxon>
        <taxon>Chitinophaga</taxon>
    </lineage>
</organism>
<comment type="similarity">
    <text evidence="2">Belongs to the pterin-4-alpha-carbinolamine dehydratase family.</text>
</comment>
<sequence>MWEEKDNQLYRSFEFKDFKEAFAFMTKVALVAEKMDHHPNWTNVYNKVDIYLNTHDAGDVITDKDHKLAKAIDGLL</sequence>
<evidence type="ECO:0000256" key="3">
    <source>
        <dbReference type="ARBA" id="ARBA00013252"/>
    </source>
</evidence>
<dbReference type="InterPro" id="IPR001533">
    <property type="entry name" value="Pterin_deHydtase"/>
</dbReference>
<comment type="catalytic activity">
    <reaction evidence="1">
        <text>(4aS,6R)-4a-hydroxy-L-erythro-5,6,7,8-tetrahydrobiopterin = (6R)-L-erythro-6,7-dihydrobiopterin + H2O</text>
        <dbReference type="Rhea" id="RHEA:11920"/>
        <dbReference type="ChEBI" id="CHEBI:15377"/>
        <dbReference type="ChEBI" id="CHEBI:15642"/>
        <dbReference type="ChEBI" id="CHEBI:43120"/>
        <dbReference type="EC" id="4.2.1.96"/>
    </reaction>
</comment>
<proteinExistence type="inferred from homology"/>
<dbReference type="PANTHER" id="PTHR12599:SF0">
    <property type="entry name" value="PTERIN-4-ALPHA-CARBINOLAMINE DEHYDRATASE"/>
    <property type="match status" value="1"/>
</dbReference>